<dbReference type="Pfam" id="PF04397">
    <property type="entry name" value="LytTR"/>
    <property type="match status" value="1"/>
</dbReference>
<dbReference type="SMART" id="SM00850">
    <property type="entry name" value="LytTR"/>
    <property type="match status" value="1"/>
</dbReference>
<evidence type="ECO:0000256" key="1">
    <source>
        <dbReference type="ARBA" id="ARBA00023012"/>
    </source>
</evidence>
<reference evidence="5 6" key="1">
    <citation type="submission" date="2016-05" db="EMBL/GenBank/DDBJ databases">
        <title>Genomic Taxonomy of the Vibrionaceae.</title>
        <authorList>
            <person name="Gomez-Gil B."/>
            <person name="Enciso-Ibarra J."/>
        </authorList>
    </citation>
    <scope>NUCLEOTIDE SEQUENCE [LARGE SCALE GENOMIC DNA]</scope>
    <source>
        <strain evidence="5 6">CAIM 1920</strain>
    </source>
</reference>
<dbReference type="PANTHER" id="PTHR37299">
    <property type="entry name" value="TRANSCRIPTIONAL REGULATOR-RELATED"/>
    <property type="match status" value="1"/>
</dbReference>
<dbReference type="Proteomes" id="UP000094936">
    <property type="component" value="Unassembled WGS sequence"/>
</dbReference>
<dbReference type="InterPro" id="IPR046947">
    <property type="entry name" value="LytR-like"/>
</dbReference>
<evidence type="ECO:0000313" key="5">
    <source>
        <dbReference type="EMBL" id="ODA35888.1"/>
    </source>
</evidence>
<dbReference type="Gene3D" id="2.40.50.1020">
    <property type="entry name" value="LytTr DNA-binding domain"/>
    <property type="match status" value="1"/>
</dbReference>
<evidence type="ECO:0000313" key="6">
    <source>
        <dbReference type="Proteomes" id="UP000094936"/>
    </source>
</evidence>
<sequence>MSQIHSAVLAEDEPLLLRHLDNMLAEIWPELSIAAKCKNGQQALDAISANQPDVVFLDINMPGLDGITLAQKVSRLDKVPHIIFTTAYSDYAVQAFEQNAVDYVLKPLDETRLLTACQKVQDRLASPSPQSAPDITSLIEQLQAKVTPAASYMKWIRASKGDDIHLVLVDDVAYFKAEDKYVSVYCAKSENLFEEYIIRTSLKELTSQLDPDNFWQIHRSTIINVRELERVSKDFTGKMTAFVHGRKLPVSRASQVMFKGM</sequence>
<dbReference type="RefSeq" id="WP_068898799.1">
    <property type="nucleotide sequence ID" value="NZ_JBHUIF010000032.1"/>
</dbReference>
<dbReference type="AlphaFoldDB" id="A0A1C3ERS1"/>
<evidence type="ECO:0000256" key="2">
    <source>
        <dbReference type="PROSITE-ProRule" id="PRU00169"/>
    </source>
</evidence>
<dbReference type="InterPro" id="IPR001789">
    <property type="entry name" value="Sig_transdc_resp-reg_receiver"/>
</dbReference>
<evidence type="ECO:0000259" key="3">
    <source>
        <dbReference type="PROSITE" id="PS50110"/>
    </source>
</evidence>
<dbReference type="Gene3D" id="3.40.50.2300">
    <property type="match status" value="1"/>
</dbReference>
<feature type="domain" description="HTH LytTR-type" evidence="4">
    <location>
        <begin position="156"/>
        <end position="261"/>
    </location>
</feature>
<dbReference type="STRING" id="1080227.A8L45_02310"/>
<dbReference type="SUPFAM" id="SSF52172">
    <property type="entry name" value="CheY-like"/>
    <property type="match status" value="1"/>
</dbReference>
<dbReference type="PROSITE" id="PS50110">
    <property type="entry name" value="RESPONSE_REGULATORY"/>
    <property type="match status" value="1"/>
</dbReference>
<dbReference type="InterPro" id="IPR007492">
    <property type="entry name" value="LytTR_DNA-bd_dom"/>
</dbReference>
<dbReference type="EMBL" id="LYBM01000002">
    <property type="protein sequence ID" value="ODA35888.1"/>
    <property type="molecule type" value="Genomic_DNA"/>
</dbReference>
<keyword evidence="1" id="KW-0902">Two-component regulatory system</keyword>
<organism evidence="5 6">
    <name type="scientific">Veronia pacifica</name>
    <dbReference type="NCBI Taxonomy" id="1080227"/>
    <lineage>
        <taxon>Bacteria</taxon>
        <taxon>Pseudomonadati</taxon>
        <taxon>Pseudomonadota</taxon>
        <taxon>Gammaproteobacteria</taxon>
        <taxon>Vibrionales</taxon>
        <taxon>Vibrionaceae</taxon>
        <taxon>Veronia</taxon>
    </lineage>
</organism>
<protein>
    <submittedName>
        <fullName evidence="5">DNA-binding response regulator</fullName>
    </submittedName>
</protein>
<evidence type="ECO:0000259" key="4">
    <source>
        <dbReference type="PROSITE" id="PS50930"/>
    </source>
</evidence>
<proteinExistence type="predicted"/>
<feature type="domain" description="Response regulatory" evidence="3">
    <location>
        <begin position="6"/>
        <end position="121"/>
    </location>
</feature>
<name>A0A1C3ERS1_9GAMM</name>
<feature type="modified residue" description="4-aspartylphosphate" evidence="2">
    <location>
        <position position="58"/>
    </location>
</feature>
<keyword evidence="5" id="KW-0238">DNA-binding</keyword>
<dbReference type="OrthoDB" id="236568at2"/>
<accession>A0A1C3ERS1</accession>
<dbReference type="PANTHER" id="PTHR37299:SF1">
    <property type="entry name" value="STAGE 0 SPORULATION PROTEIN A HOMOLOG"/>
    <property type="match status" value="1"/>
</dbReference>
<keyword evidence="2" id="KW-0597">Phosphoprotein</keyword>
<gene>
    <name evidence="5" type="ORF">A8L45_02310</name>
</gene>
<dbReference type="InterPro" id="IPR011006">
    <property type="entry name" value="CheY-like_superfamily"/>
</dbReference>
<dbReference type="SMART" id="SM00448">
    <property type="entry name" value="REC"/>
    <property type="match status" value="1"/>
</dbReference>
<dbReference type="GO" id="GO:0003677">
    <property type="term" value="F:DNA binding"/>
    <property type="evidence" value="ECO:0007669"/>
    <property type="project" value="UniProtKB-KW"/>
</dbReference>
<comment type="caution">
    <text evidence="5">The sequence shown here is derived from an EMBL/GenBank/DDBJ whole genome shotgun (WGS) entry which is preliminary data.</text>
</comment>
<dbReference type="PROSITE" id="PS50930">
    <property type="entry name" value="HTH_LYTTR"/>
    <property type="match status" value="1"/>
</dbReference>
<dbReference type="CDD" id="cd17532">
    <property type="entry name" value="REC_LytTR_AlgR-like"/>
    <property type="match status" value="1"/>
</dbReference>
<dbReference type="Pfam" id="PF00072">
    <property type="entry name" value="Response_reg"/>
    <property type="match status" value="1"/>
</dbReference>
<dbReference type="GO" id="GO:0000156">
    <property type="term" value="F:phosphorelay response regulator activity"/>
    <property type="evidence" value="ECO:0007669"/>
    <property type="project" value="InterPro"/>
</dbReference>
<keyword evidence="6" id="KW-1185">Reference proteome</keyword>